<organism evidence="2 3">
    <name type="scientific">Cohnella soli</name>
    <dbReference type="NCBI Taxonomy" id="425005"/>
    <lineage>
        <taxon>Bacteria</taxon>
        <taxon>Bacillati</taxon>
        <taxon>Bacillota</taxon>
        <taxon>Bacilli</taxon>
        <taxon>Bacillales</taxon>
        <taxon>Paenibacillaceae</taxon>
        <taxon>Cohnella</taxon>
    </lineage>
</organism>
<gene>
    <name evidence="2" type="ORF">ACFPOF_03415</name>
</gene>
<dbReference type="EMBL" id="JBHSMI010000006">
    <property type="protein sequence ID" value="MFC5401772.1"/>
    <property type="molecule type" value="Genomic_DNA"/>
</dbReference>
<evidence type="ECO:0000313" key="2">
    <source>
        <dbReference type="EMBL" id="MFC5401772.1"/>
    </source>
</evidence>
<keyword evidence="3" id="KW-1185">Reference proteome</keyword>
<protein>
    <submittedName>
        <fullName evidence="2">Uncharacterized protein</fullName>
    </submittedName>
</protein>
<evidence type="ECO:0000256" key="1">
    <source>
        <dbReference type="SAM" id="MobiDB-lite"/>
    </source>
</evidence>
<feature type="compositionally biased region" description="Basic and acidic residues" evidence="1">
    <location>
        <begin position="134"/>
        <end position="145"/>
    </location>
</feature>
<evidence type="ECO:0000313" key="3">
    <source>
        <dbReference type="Proteomes" id="UP001596113"/>
    </source>
</evidence>
<accession>A0ABW0HPJ6</accession>
<sequence length="150" mass="16252">MLRGKLKINHNIAVLAALCLKISLHTVIRMLLRLVQASRREAGGTPAQGWGRICCYGSSRQSSERQEGRWRKDVPDLLLWLVQAELREAGGTPAQGCAGSAAMARPGGAQRGRRTPAHEGAGSAAMAHPGGRTKRQEGHWRKDGRTCCYA</sequence>
<comment type="caution">
    <text evidence="2">The sequence shown here is derived from an EMBL/GenBank/DDBJ whole genome shotgun (WGS) entry which is preliminary data.</text>
</comment>
<name>A0ABW0HPJ6_9BACL</name>
<reference evidence="3" key="1">
    <citation type="journal article" date="2019" name="Int. J. Syst. Evol. Microbiol.">
        <title>The Global Catalogue of Microorganisms (GCM) 10K type strain sequencing project: providing services to taxonomists for standard genome sequencing and annotation.</title>
        <authorList>
            <consortium name="The Broad Institute Genomics Platform"/>
            <consortium name="The Broad Institute Genome Sequencing Center for Infectious Disease"/>
            <person name="Wu L."/>
            <person name="Ma J."/>
        </authorList>
    </citation>
    <scope>NUCLEOTIDE SEQUENCE [LARGE SCALE GENOMIC DNA]</scope>
    <source>
        <strain evidence="3">CGMCC 1.18575</strain>
    </source>
</reference>
<dbReference type="Proteomes" id="UP001596113">
    <property type="component" value="Unassembled WGS sequence"/>
</dbReference>
<dbReference type="RefSeq" id="WP_378129650.1">
    <property type="nucleotide sequence ID" value="NZ_JBHSMI010000006.1"/>
</dbReference>
<feature type="region of interest" description="Disordered" evidence="1">
    <location>
        <begin position="92"/>
        <end position="145"/>
    </location>
</feature>
<proteinExistence type="predicted"/>